<dbReference type="GO" id="GO:1990542">
    <property type="term" value="P:mitochondrial transmembrane transport"/>
    <property type="evidence" value="ECO:0007669"/>
    <property type="project" value="TreeGrafter"/>
</dbReference>
<organism evidence="11">
    <name type="scientific">Aureococcus anophagefferens</name>
    <name type="common">Harmful bloom alga</name>
    <dbReference type="NCBI Taxonomy" id="44056"/>
    <lineage>
        <taxon>Eukaryota</taxon>
        <taxon>Sar</taxon>
        <taxon>Stramenopiles</taxon>
        <taxon>Ochrophyta</taxon>
        <taxon>Pelagophyceae</taxon>
        <taxon>Pelagomonadales</taxon>
        <taxon>Pelagomonadaceae</taxon>
        <taxon>Aureococcus</taxon>
    </lineage>
</organism>
<dbReference type="OMA" id="LQRYVPF"/>
<evidence type="ECO:0000256" key="3">
    <source>
        <dbReference type="ARBA" id="ARBA00022448"/>
    </source>
</evidence>
<evidence type="ECO:0000256" key="6">
    <source>
        <dbReference type="ARBA" id="ARBA00022989"/>
    </source>
</evidence>
<keyword evidence="7" id="KW-0496">Mitochondrion</keyword>
<dbReference type="GO" id="GO:0015075">
    <property type="term" value="F:monoatomic ion transmembrane transporter activity"/>
    <property type="evidence" value="ECO:0007669"/>
    <property type="project" value="InterPro"/>
</dbReference>
<evidence type="ECO:0000313" key="11">
    <source>
        <dbReference type="Proteomes" id="UP000002729"/>
    </source>
</evidence>
<evidence type="ECO:0000256" key="2">
    <source>
        <dbReference type="ARBA" id="ARBA00005974"/>
    </source>
</evidence>
<evidence type="ECO:0000256" key="7">
    <source>
        <dbReference type="ARBA" id="ARBA00023128"/>
    </source>
</evidence>
<dbReference type="Pfam" id="PF03820">
    <property type="entry name" value="SFXNs"/>
    <property type="match status" value="1"/>
</dbReference>
<dbReference type="GO" id="GO:0005743">
    <property type="term" value="C:mitochondrial inner membrane"/>
    <property type="evidence" value="ECO:0007669"/>
    <property type="project" value="TreeGrafter"/>
</dbReference>
<accession>F0YA67</accession>
<dbReference type="KEGG" id="aaf:AURANDRAFT_27083"/>
<dbReference type="PANTHER" id="PTHR11153:SF6">
    <property type="entry name" value="SIDEROFLEXIN-5"/>
    <property type="match status" value="1"/>
</dbReference>
<dbReference type="Proteomes" id="UP000002729">
    <property type="component" value="Unassembled WGS sequence"/>
</dbReference>
<keyword evidence="3" id="KW-0813">Transport</keyword>
<dbReference type="EMBL" id="GL833129">
    <property type="protein sequence ID" value="EGB08054.1"/>
    <property type="molecule type" value="Genomic_DNA"/>
</dbReference>
<evidence type="ECO:0000256" key="1">
    <source>
        <dbReference type="ARBA" id="ARBA00004225"/>
    </source>
</evidence>
<evidence type="ECO:0000256" key="4">
    <source>
        <dbReference type="ARBA" id="ARBA00022692"/>
    </source>
</evidence>
<keyword evidence="8 9" id="KW-0472">Membrane</keyword>
<feature type="transmembrane region" description="Helical" evidence="9">
    <location>
        <begin position="178"/>
        <end position="198"/>
    </location>
</feature>
<evidence type="ECO:0000313" key="10">
    <source>
        <dbReference type="EMBL" id="EGB08054.1"/>
    </source>
</evidence>
<evidence type="ECO:0008006" key="12">
    <source>
        <dbReference type="Google" id="ProtNLM"/>
    </source>
</evidence>
<dbReference type="GeneID" id="20220300"/>
<keyword evidence="6 9" id="KW-1133">Transmembrane helix</keyword>
<gene>
    <name evidence="10" type="ORF">AURANDRAFT_27083</name>
</gene>
<keyword evidence="5" id="KW-0029">Amino-acid transport</keyword>
<dbReference type="InParanoid" id="F0YA67"/>
<dbReference type="eggNOG" id="KOG3767">
    <property type="taxonomic scope" value="Eukaryota"/>
</dbReference>
<dbReference type="InterPro" id="IPR004686">
    <property type="entry name" value="Mtc"/>
</dbReference>
<keyword evidence="11" id="KW-1185">Reference proteome</keyword>
<sequence>MAEVVPKFTPGQPRYSPETFGGRLRNIASQLNPFMLLKSDGDVDAAKALLRRHDAGASNASDAELWAAQELCAARVHPDTGENILLPLCFAAYAPMQPPIVLGMLWPGGGALNQAFWQCYNQSYNSAVFFANKNKSSPVSDADAALSFAGSVAASVALGVGCTKLGASMTHPVWGPRVAGWAGFAGCVGAGWASLLLMRRDELANGVNVVDGDGAVRGQSRVAAREGIGKCCAARVVWNIPATGITPVALAAWHATPLCAALPFAPKMAVDTAIITSGIIVGVYGGQALYVQRASIDAAALEPEFQGLAAKDGSPVTSFTYNKGL</sequence>
<dbReference type="PANTHER" id="PTHR11153">
    <property type="entry name" value="SIDEROFLEXIN"/>
    <property type="match status" value="1"/>
</dbReference>
<dbReference type="OrthoDB" id="6608471at2759"/>
<proteinExistence type="inferred from homology"/>
<comment type="subcellular location">
    <subcellularLocation>
        <location evidence="1">Mitochondrion membrane</location>
        <topology evidence="1">Multi-pass membrane protein</topology>
    </subcellularLocation>
</comment>
<evidence type="ECO:0000256" key="9">
    <source>
        <dbReference type="SAM" id="Phobius"/>
    </source>
</evidence>
<dbReference type="AlphaFoldDB" id="F0YA67"/>
<evidence type="ECO:0000256" key="5">
    <source>
        <dbReference type="ARBA" id="ARBA00022970"/>
    </source>
</evidence>
<dbReference type="GO" id="GO:0006865">
    <property type="term" value="P:amino acid transport"/>
    <property type="evidence" value="ECO:0007669"/>
    <property type="project" value="UniProtKB-KW"/>
</dbReference>
<reference evidence="10 11" key="1">
    <citation type="journal article" date="2011" name="Proc. Natl. Acad. Sci. U.S.A.">
        <title>Niche of harmful alga Aureococcus anophagefferens revealed through ecogenomics.</title>
        <authorList>
            <person name="Gobler C.J."/>
            <person name="Berry D.L."/>
            <person name="Dyhrman S.T."/>
            <person name="Wilhelm S.W."/>
            <person name="Salamov A."/>
            <person name="Lobanov A.V."/>
            <person name="Zhang Y."/>
            <person name="Collier J.L."/>
            <person name="Wurch L.L."/>
            <person name="Kustka A.B."/>
            <person name="Dill B.D."/>
            <person name="Shah M."/>
            <person name="VerBerkmoes N.C."/>
            <person name="Kuo A."/>
            <person name="Terry A."/>
            <person name="Pangilinan J."/>
            <person name="Lindquist E.A."/>
            <person name="Lucas S."/>
            <person name="Paulsen I.T."/>
            <person name="Hattenrath-Lehmann T.K."/>
            <person name="Talmage S.C."/>
            <person name="Walker E.A."/>
            <person name="Koch F."/>
            <person name="Burson A.M."/>
            <person name="Marcoval M.A."/>
            <person name="Tang Y.Z."/>
            <person name="Lecleir G.R."/>
            <person name="Coyne K.J."/>
            <person name="Berg G.M."/>
            <person name="Bertrand E.M."/>
            <person name="Saito M.A."/>
            <person name="Gladyshev V.N."/>
            <person name="Grigoriev I.V."/>
        </authorList>
    </citation>
    <scope>NUCLEOTIDE SEQUENCE [LARGE SCALE GENOMIC DNA]</scope>
    <source>
        <strain evidence="11">CCMP 1984</strain>
    </source>
</reference>
<keyword evidence="4 9" id="KW-0812">Transmembrane</keyword>
<dbReference type="RefSeq" id="XP_009037413.1">
    <property type="nucleotide sequence ID" value="XM_009039165.1"/>
</dbReference>
<comment type="similarity">
    <text evidence="2">Belongs to the sideroflexin family.</text>
</comment>
<name>F0YA67_AURAN</name>
<evidence type="ECO:0000256" key="8">
    <source>
        <dbReference type="ARBA" id="ARBA00023136"/>
    </source>
</evidence>
<protein>
    <recommendedName>
        <fullName evidence="12">Sideroflexin</fullName>
    </recommendedName>
</protein>